<reference evidence="1 2" key="1">
    <citation type="submission" date="2012-09" db="EMBL/GenBank/DDBJ databases">
        <title>Draft Genome Sequences of 6 Strains from Genus Thauera.</title>
        <authorList>
            <person name="Liu B."/>
            <person name="Shapleigh J.P."/>
            <person name="Frostegard A.H."/>
        </authorList>
    </citation>
    <scope>NUCLEOTIDE SEQUENCE [LARGE SCALE GENOMIC DNA]</scope>
    <source>
        <strain evidence="1 2">B4P</strain>
    </source>
</reference>
<evidence type="ECO:0000313" key="1">
    <source>
        <dbReference type="EMBL" id="ENO97569.1"/>
    </source>
</evidence>
<gene>
    <name evidence="1" type="ORF">C667_08198</name>
</gene>
<comment type="caution">
    <text evidence="1">The sequence shown here is derived from an EMBL/GenBank/DDBJ whole genome shotgun (WGS) entry which is preliminary data.</text>
</comment>
<dbReference type="InterPro" id="IPR018841">
    <property type="entry name" value="DUF2442"/>
</dbReference>
<dbReference type="AlphaFoldDB" id="N6ZZK1"/>
<sequence>MTMFLHITDARPLHDYVVAVRFDNGESGQADLLPALQGPMFAPLLDQALFKALCVDPELKTIVWPNGADLAPEYVYFLAFRDRPELQRTFANWGYMAESVSH</sequence>
<dbReference type="Pfam" id="PF10387">
    <property type="entry name" value="DUF2442"/>
    <property type="match status" value="1"/>
</dbReference>
<keyword evidence="2" id="KW-1185">Reference proteome</keyword>
<accession>N6ZZK1</accession>
<dbReference type="InterPro" id="IPR036782">
    <property type="entry name" value="NE0471-like_N"/>
</dbReference>
<dbReference type="Gene3D" id="3.30.2020.10">
    <property type="entry name" value="NE0471-like N-terminal domain"/>
    <property type="match status" value="1"/>
</dbReference>
<protein>
    <recommendedName>
        <fullName evidence="3">DUF2442 domain-containing protein</fullName>
    </recommendedName>
</protein>
<dbReference type="Proteomes" id="UP000013047">
    <property type="component" value="Unassembled WGS sequence"/>
</dbReference>
<dbReference type="SUPFAM" id="SSF143880">
    <property type="entry name" value="NE0471 N-terminal domain-like"/>
    <property type="match status" value="1"/>
</dbReference>
<name>N6ZZK1_9RHOO</name>
<organism evidence="1 2">
    <name type="scientific">Thauera phenylacetica B4P</name>
    <dbReference type="NCBI Taxonomy" id="1234382"/>
    <lineage>
        <taxon>Bacteria</taxon>
        <taxon>Pseudomonadati</taxon>
        <taxon>Pseudomonadota</taxon>
        <taxon>Betaproteobacteria</taxon>
        <taxon>Rhodocyclales</taxon>
        <taxon>Zoogloeaceae</taxon>
        <taxon>Thauera</taxon>
    </lineage>
</organism>
<evidence type="ECO:0000313" key="2">
    <source>
        <dbReference type="Proteomes" id="UP000013047"/>
    </source>
</evidence>
<evidence type="ECO:0008006" key="3">
    <source>
        <dbReference type="Google" id="ProtNLM"/>
    </source>
</evidence>
<proteinExistence type="predicted"/>
<dbReference type="EMBL" id="AMXF01000041">
    <property type="protein sequence ID" value="ENO97569.1"/>
    <property type="molecule type" value="Genomic_DNA"/>
</dbReference>